<organism evidence="2 3">
    <name type="scientific">Tetrabaena socialis</name>
    <dbReference type="NCBI Taxonomy" id="47790"/>
    <lineage>
        <taxon>Eukaryota</taxon>
        <taxon>Viridiplantae</taxon>
        <taxon>Chlorophyta</taxon>
        <taxon>core chlorophytes</taxon>
        <taxon>Chlorophyceae</taxon>
        <taxon>CS clade</taxon>
        <taxon>Chlamydomonadales</taxon>
        <taxon>Tetrabaenaceae</taxon>
        <taxon>Tetrabaena</taxon>
    </lineage>
</organism>
<dbReference type="SUPFAM" id="SSF56112">
    <property type="entry name" value="Protein kinase-like (PK-like)"/>
    <property type="match status" value="1"/>
</dbReference>
<dbReference type="PROSITE" id="PS50011">
    <property type="entry name" value="PROTEIN_KINASE_DOM"/>
    <property type="match status" value="1"/>
</dbReference>
<dbReference type="SMART" id="SM00220">
    <property type="entry name" value="S_TKc"/>
    <property type="match status" value="1"/>
</dbReference>
<comment type="caution">
    <text evidence="2">The sequence shown here is derived from an EMBL/GenBank/DDBJ whole genome shotgun (WGS) entry which is preliminary data.</text>
</comment>
<dbReference type="InterPro" id="IPR050167">
    <property type="entry name" value="Ser_Thr_protein_kinase"/>
</dbReference>
<dbReference type="AlphaFoldDB" id="A0A2J7ZJ74"/>
<dbReference type="GO" id="GO:0005524">
    <property type="term" value="F:ATP binding"/>
    <property type="evidence" value="ECO:0007669"/>
    <property type="project" value="InterPro"/>
</dbReference>
<dbReference type="InterPro" id="IPR008271">
    <property type="entry name" value="Ser/Thr_kinase_AS"/>
</dbReference>
<dbReference type="PROSITE" id="PS00108">
    <property type="entry name" value="PROTEIN_KINASE_ST"/>
    <property type="match status" value="1"/>
</dbReference>
<keyword evidence="2" id="KW-0808">Transferase</keyword>
<dbReference type="Proteomes" id="UP000236333">
    <property type="component" value="Unassembled WGS sequence"/>
</dbReference>
<feature type="domain" description="Protein kinase" evidence="1">
    <location>
        <begin position="1"/>
        <end position="190"/>
    </location>
</feature>
<sequence>VAIKQVKPLLSESDSFALGKELSIDSPTLGKELSIDSPTLGKELSIMQALPPHERIAAFIGVVERPQAGGGLGLVMARYHTDLHRVLGNETTRGRLTARLRLIIARQMAEGLDFLHAHQIVHRDLKPDNVLLTEKFDVKLCDFGLSQVLVASSSISSTGGNGHPYWMAPELLRGQRYDTKVRGCKGEGGS</sequence>
<keyword evidence="3" id="KW-1185">Reference proteome</keyword>
<name>A0A2J7ZJ74_9CHLO</name>
<evidence type="ECO:0000259" key="1">
    <source>
        <dbReference type="PROSITE" id="PS50011"/>
    </source>
</evidence>
<proteinExistence type="predicted"/>
<evidence type="ECO:0000313" key="2">
    <source>
        <dbReference type="EMBL" id="PNH00319.1"/>
    </source>
</evidence>
<dbReference type="Pfam" id="PF00069">
    <property type="entry name" value="Pkinase"/>
    <property type="match status" value="1"/>
</dbReference>
<dbReference type="InterPro" id="IPR000719">
    <property type="entry name" value="Prot_kinase_dom"/>
</dbReference>
<dbReference type="EMBL" id="PGGS01001503">
    <property type="protein sequence ID" value="PNH00319.1"/>
    <property type="molecule type" value="Genomic_DNA"/>
</dbReference>
<protein>
    <submittedName>
        <fullName evidence="2">Serine/threonine-protein kinase CTR1</fullName>
    </submittedName>
</protein>
<feature type="non-terminal residue" evidence="2">
    <location>
        <position position="1"/>
    </location>
</feature>
<accession>A0A2J7ZJ74</accession>
<dbReference type="PANTHER" id="PTHR23257">
    <property type="entry name" value="SERINE-THREONINE PROTEIN KINASE"/>
    <property type="match status" value="1"/>
</dbReference>
<keyword evidence="2" id="KW-0418">Kinase</keyword>
<reference evidence="2 3" key="1">
    <citation type="journal article" date="2017" name="Mol. Biol. Evol.">
        <title>The 4-celled Tetrabaena socialis nuclear genome reveals the essential components for genetic control of cell number at the origin of multicellularity in the volvocine lineage.</title>
        <authorList>
            <person name="Featherston J."/>
            <person name="Arakaki Y."/>
            <person name="Hanschen E.R."/>
            <person name="Ferris P.J."/>
            <person name="Michod R.E."/>
            <person name="Olson B.J.S.C."/>
            <person name="Nozaki H."/>
            <person name="Durand P.M."/>
        </authorList>
    </citation>
    <scope>NUCLEOTIDE SEQUENCE [LARGE SCALE GENOMIC DNA]</scope>
    <source>
        <strain evidence="2 3">NIES-571</strain>
    </source>
</reference>
<evidence type="ECO:0000313" key="3">
    <source>
        <dbReference type="Proteomes" id="UP000236333"/>
    </source>
</evidence>
<dbReference type="OrthoDB" id="542708at2759"/>
<dbReference type="InterPro" id="IPR011009">
    <property type="entry name" value="Kinase-like_dom_sf"/>
</dbReference>
<dbReference type="Gene3D" id="1.10.510.10">
    <property type="entry name" value="Transferase(Phosphotransferase) domain 1"/>
    <property type="match status" value="1"/>
</dbReference>
<dbReference type="GO" id="GO:0004672">
    <property type="term" value="F:protein kinase activity"/>
    <property type="evidence" value="ECO:0007669"/>
    <property type="project" value="InterPro"/>
</dbReference>
<gene>
    <name evidence="2" type="ORF">TSOC_013867</name>
</gene>